<dbReference type="GO" id="GO:0046872">
    <property type="term" value="F:metal ion binding"/>
    <property type="evidence" value="ECO:0007669"/>
    <property type="project" value="UniProtKB-KW"/>
</dbReference>
<dbReference type="InterPro" id="IPR001405">
    <property type="entry name" value="UPF0758"/>
</dbReference>
<dbReference type="InterPro" id="IPR020891">
    <property type="entry name" value="UPF0758_CS"/>
</dbReference>
<keyword evidence="6" id="KW-0482">Metalloprotease</keyword>
<gene>
    <name evidence="8" type="primary">radC_2</name>
    <name evidence="8" type="ORF">BRLA_c024950</name>
</gene>
<evidence type="ECO:0000259" key="7">
    <source>
        <dbReference type="PROSITE" id="PS50249"/>
    </source>
</evidence>
<dbReference type="HOGENOM" id="CLU_073529_0_2_9"/>
<keyword evidence="9" id="KW-1185">Reference proteome</keyword>
<dbReference type="RefSeq" id="WP_003336394.1">
    <property type="nucleotide sequence ID" value="NZ_CP007806.1"/>
</dbReference>
<name>A0A075RBD8_BRELA</name>
<dbReference type="STRING" id="1042163.BRLA_c024950"/>
<keyword evidence="4" id="KW-0378">Hydrolase</keyword>
<evidence type="ECO:0000256" key="5">
    <source>
        <dbReference type="ARBA" id="ARBA00022833"/>
    </source>
</evidence>
<evidence type="ECO:0000313" key="8">
    <source>
        <dbReference type="EMBL" id="AIG26815.1"/>
    </source>
</evidence>
<sequence length="203" mass="22540">MKSLLTDSLREKPGCYIIEEIFTIFPTTTELLQATVEELVSIKGIGTAKARQIISALRLAHTLSIPSHCSYTIRKPEDVYKPLSSELSHLQKEHFVCILLNTKNYVVGKETISIGSLNASIVHPREGFRPAIKRGCASVHNHPSGNPNPNPNPNKEDIDITKRLVQAGNIIGIDVLDHIIIGHSRYFSLKEQGLLLQDMEVNV</sequence>
<dbReference type="PROSITE" id="PS01302">
    <property type="entry name" value="UPF0758"/>
    <property type="match status" value="1"/>
</dbReference>
<keyword evidence="5" id="KW-0862">Zinc</keyword>
<dbReference type="SUPFAM" id="SSF47781">
    <property type="entry name" value="RuvA domain 2-like"/>
    <property type="match status" value="1"/>
</dbReference>
<dbReference type="InterPro" id="IPR010994">
    <property type="entry name" value="RuvA_2-like"/>
</dbReference>
<dbReference type="Gene3D" id="3.40.140.10">
    <property type="entry name" value="Cytidine Deaminase, domain 2"/>
    <property type="match status" value="1"/>
</dbReference>
<dbReference type="Proteomes" id="UP000005850">
    <property type="component" value="Chromosome"/>
</dbReference>
<dbReference type="PANTHER" id="PTHR30471:SF3">
    <property type="entry name" value="UPF0758 PROTEIN YEES-RELATED"/>
    <property type="match status" value="1"/>
</dbReference>
<dbReference type="EMBL" id="CP007806">
    <property type="protein sequence ID" value="AIG26815.1"/>
    <property type="molecule type" value="Genomic_DNA"/>
</dbReference>
<organism evidence="8 9">
    <name type="scientific">Brevibacillus laterosporus LMG 15441</name>
    <dbReference type="NCBI Taxonomy" id="1042163"/>
    <lineage>
        <taxon>Bacteria</taxon>
        <taxon>Bacillati</taxon>
        <taxon>Bacillota</taxon>
        <taxon>Bacilli</taxon>
        <taxon>Bacillales</taxon>
        <taxon>Paenibacillaceae</taxon>
        <taxon>Brevibacillus</taxon>
    </lineage>
</organism>
<proteinExistence type="inferred from homology"/>
<dbReference type="KEGG" id="blr:BRLA_c024950"/>
<dbReference type="InterPro" id="IPR037518">
    <property type="entry name" value="MPN"/>
</dbReference>
<evidence type="ECO:0000313" key="9">
    <source>
        <dbReference type="Proteomes" id="UP000005850"/>
    </source>
</evidence>
<dbReference type="Pfam" id="PF04002">
    <property type="entry name" value="RadC"/>
    <property type="match status" value="1"/>
</dbReference>
<dbReference type="Gene3D" id="1.10.150.20">
    <property type="entry name" value="5' to 3' exonuclease, C-terminal subdomain"/>
    <property type="match status" value="1"/>
</dbReference>
<evidence type="ECO:0000256" key="6">
    <source>
        <dbReference type="ARBA" id="ARBA00023049"/>
    </source>
</evidence>
<dbReference type="Pfam" id="PF14520">
    <property type="entry name" value="HHH_5"/>
    <property type="match status" value="1"/>
</dbReference>
<dbReference type="NCBIfam" id="TIGR00608">
    <property type="entry name" value="radc"/>
    <property type="match status" value="1"/>
</dbReference>
<protein>
    <submittedName>
        <fullName evidence="8">DNA repair protein RadC</fullName>
    </submittedName>
</protein>
<evidence type="ECO:0000256" key="1">
    <source>
        <dbReference type="ARBA" id="ARBA00010243"/>
    </source>
</evidence>
<feature type="domain" description="MPN" evidence="7">
    <location>
        <begin position="72"/>
        <end position="195"/>
    </location>
</feature>
<evidence type="ECO:0000256" key="2">
    <source>
        <dbReference type="ARBA" id="ARBA00022670"/>
    </source>
</evidence>
<dbReference type="PANTHER" id="PTHR30471">
    <property type="entry name" value="DNA REPAIR PROTEIN RADC"/>
    <property type="match status" value="1"/>
</dbReference>
<dbReference type="GO" id="GO:0008237">
    <property type="term" value="F:metallopeptidase activity"/>
    <property type="evidence" value="ECO:0007669"/>
    <property type="project" value="UniProtKB-KW"/>
</dbReference>
<dbReference type="eggNOG" id="COG2003">
    <property type="taxonomic scope" value="Bacteria"/>
</dbReference>
<dbReference type="PROSITE" id="PS50249">
    <property type="entry name" value="MPN"/>
    <property type="match status" value="1"/>
</dbReference>
<evidence type="ECO:0000256" key="4">
    <source>
        <dbReference type="ARBA" id="ARBA00022801"/>
    </source>
</evidence>
<evidence type="ECO:0000256" key="3">
    <source>
        <dbReference type="ARBA" id="ARBA00022723"/>
    </source>
</evidence>
<dbReference type="CDD" id="cd08071">
    <property type="entry name" value="MPN_DUF2466"/>
    <property type="match status" value="1"/>
</dbReference>
<comment type="similarity">
    <text evidence="1">Belongs to the UPF0758 family.</text>
</comment>
<accession>A0A075RBD8</accession>
<dbReference type="InterPro" id="IPR025657">
    <property type="entry name" value="RadC_JAB"/>
</dbReference>
<keyword evidence="2" id="KW-0645">Protease</keyword>
<keyword evidence="3" id="KW-0479">Metal-binding</keyword>
<dbReference type="GO" id="GO:0006508">
    <property type="term" value="P:proteolysis"/>
    <property type="evidence" value="ECO:0007669"/>
    <property type="project" value="UniProtKB-KW"/>
</dbReference>
<dbReference type="AlphaFoldDB" id="A0A075RBD8"/>
<reference evidence="8 9" key="1">
    <citation type="journal article" date="2011" name="J. Bacteriol.">
        <title>Genome sequence of Brevibacillus laterosporus LMG 15441, a pathogen of invertebrates.</title>
        <authorList>
            <person name="Djukic M."/>
            <person name="Poehlein A."/>
            <person name="Thurmer A."/>
            <person name="Daniel R."/>
        </authorList>
    </citation>
    <scope>NUCLEOTIDE SEQUENCE [LARGE SCALE GENOMIC DNA]</scope>
    <source>
        <strain evidence="8 9">LMG 15441</strain>
    </source>
</reference>